<feature type="compositionally biased region" description="Low complexity" evidence="2">
    <location>
        <begin position="15"/>
        <end position="25"/>
    </location>
</feature>
<dbReference type="Pfam" id="PF00636">
    <property type="entry name" value="Ribonuclease_3"/>
    <property type="match status" value="1"/>
</dbReference>
<accession>A0ABD3M4B8</accession>
<dbReference type="GO" id="GO:0016787">
    <property type="term" value="F:hydrolase activity"/>
    <property type="evidence" value="ECO:0007669"/>
    <property type="project" value="UniProtKB-KW"/>
</dbReference>
<feature type="region of interest" description="Disordered" evidence="2">
    <location>
        <begin position="1"/>
        <end position="56"/>
    </location>
</feature>
<dbReference type="PANTHER" id="PTHR14950">
    <property type="entry name" value="DICER-RELATED"/>
    <property type="match status" value="1"/>
</dbReference>
<dbReference type="Gene3D" id="1.10.1520.10">
    <property type="entry name" value="Ribonuclease III domain"/>
    <property type="match status" value="2"/>
</dbReference>
<dbReference type="PROSITE" id="PS50142">
    <property type="entry name" value="RNASE_3_2"/>
    <property type="match status" value="2"/>
</dbReference>
<feature type="region of interest" description="Disordered" evidence="2">
    <location>
        <begin position="169"/>
        <end position="194"/>
    </location>
</feature>
<protein>
    <recommendedName>
        <fullName evidence="3">RNase III domain-containing protein</fullName>
    </recommendedName>
</protein>
<gene>
    <name evidence="4" type="ORF">ACHAWU_003147</name>
</gene>
<dbReference type="PANTHER" id="PTHR14950:SF37">
    <property type="entry name" value="ENDORIBONUCLEASE DICER"/>
    <property type="match status" value="1"/>
</dbReference>
<organism evidence="4 5">
    <name type="scientific">Discostella pseudostelligera</name>
    <dbReference type="NCBI Taxonomy" id="259834"/>
    <lineage>
        <taxon>Eukaryota</taxon>
        <taxon>Sar</taxon>
        <taxon>Stramenopiles</taxon>
        <taxon>Ochrophyta</taxon>
        <taxon>Bacillariophyta</taxon>
        <taxon>Coscinodiscophyceae</taxon>
        <taxon>Thalassiosirophycidae</taxon>
        <taxon>Stephanodiscales</taxon>
        <taxon>Stephanodiscaceae</taxon>
        <taxon>Discostella</taxon>
    </lineage>
</organism>
<evidence type="ECO:0000313" key="4">
    <source>
        <dbReference type="EMBL" id="KAL3758875.1"/>
    </source>
</evidence>
<dbReference type="InterPro" id="IPR000999">
    <property type="entry name" value="RNase_III_dom"/>
</dbReference>
<feature type="compositionally biased region" description="Polar residues" evidence="2">
    <location>
        <begin position="1"/>
        <end position="14"/>
    </location>
</feature>
<keyword evidence="1" id="KW-0378">Hydrolase</keyword>
<sequence length="1295" mass="144189">MLMGPSQHQHGGTTSSSSSSSPSSSEAAAATNETIVPVMPSTANSDAREERRRHDESDAIQLFLQQFLPTATTDATSTTTVNTTSPNPIALLQQLYNQTQPKQEQDKSIKPWFHYVDWKDDDNKYNWTCYIIVPASLIKLWKLKSSGGVYYSGRLLGISSSLMNTKKIENDDGDDADRCDGSDAENNFTETTGLQADHDPLDDALLHLCGEWSAVSVSPAATTTCAKSLTENEHIRFKLKKGAEKSAALNLLFAIAMERLDNDNEDTTINYEVDDVCASVESSSSNRIIPKQVVEGGDEVRLQLHKLQLYGNVQYPENDEYLSRDNPCKVRCVVSVLNIAKNGCGDGDDAIHEVTSDWHNNADDSIHDAYHKLKTKHETLSLHGNDAQMKKCMVNILSEMQKRSKTTIIAYEESLPNWATAKIGSKFYLHELEFSIVNNCDTEHTEQSGDDVTDSKKTSMSKFMQVDDDAATRVGIVCGCASLEYGLCADFEWTGIADNDTQRVVRVAITNSTEVSHSDMMQQIEQVSPAIQLEEGGCPVSLTKCFNKIVFDYGKQYGMGPKPVWNELLDAVTSCNDVEFGNSRNFMFVPLLPKSDGTHANSSTCGIDWEVMYNVVHHKTTSIVDATSPSCLRNRFITQPTGFGGRVFIAKNEINVIETPSSPLLSMELALQLPDQLKEKLRTTFLGCELSNITYAQYFEQVHRYSIQHPEKPLVAARSLSQLTYEQHELQLRHRQSGESSKAQSIAYSPRCSISNILTDRGLLVPELVHIFPLPRDFLYICRRASSFMPKLERAQTLLAVASRLRKLQQNGIARGIAPAHSVSTDNLLPLVDKATTRGSTSNNGSALLVRDHERLETLGDSVLLFFIVLNIFAKLSITDDEFVLDIFDRMISVQGKNRILFNAAMQIGLHRLIHDGSASKSSWKSKYQTASKVSCIRAIEIAPKQLSDTVESIIGATYLADQSGSMTVGFLNQIGPDFPDMFDSDGSTCDQAIGWFAAKGTCIKEGFPFTEHPRWVDELERIQEIMNRHPDIYSTLQRNTAGFREMLACRTSLHDHIGMMKSDSTALLLIHAALFDDSLDNNQYNHDGSDLEKIAQLRDKIFNVGNATLQLSIVTEIYHMYPESTSGDFQLMKSALMSHDALAYIFVKNGFHTVLFDTDADAISIMQGYVKEADLVGGKEWTKNGGWIIPGGIEEFHKRVHLHGDVGLFRPQYMGLAAGRLMGHRKRLPMEASDDLQFSMKCVVGAIALIFGVHDVWDLFRPFFLELLVLSPEEMRTCFMGVSDLASNYQKGKR</sequence>
<evidence type="ECO:0000256" key="2">
    <source>
        <dbReference type="SAM" id="MobiDB-lite"/>
    </source>
</evidence>
<feature type="domain" description="RNase III" evidence="3">
    <location>
        <begin position="831"/>
        <end position="963"/>
    </location>
</feature>
<comment type="caution">
    <text evidence="4">The sequence shown here is derived from an EMBL/GenBank/DDBJ whole genome shotgun (WGS) entry which is preliminary data.</text>
</comment>
<dbReference type="CDD" id="cd00593">
    <property type="entry name" value="RIBOc"/>
    <property type="match status" value="1"/>
</dbReference>
<keyword evidence="5" id="KW-1185">Reference proteome</keyword>
<dbReference type="SUPFAM" id="SSF69065">
    <property type="entry name" value="RNase III domain-like"/>
    <property type="match status" value="2"/>
</dbReference>
<feature type="compositionally biased region" description="Polar residues" evidence="2">
    <location>
        <begin position="185"/>
        <end position="194"/>
    </location>
</feature>
<dbReference type="SMART" id="SM00535">
    <property type="entry name" value="RIBOc"/>
    <property type="match status" value="1"/>
</dbReference>
<evidence type="ECO:0000256" key="1">
    <source>
        <dbReference type="ARBA" id="ARBA00022801"/>
    </source>
</evidence>
<evidence type="ECO:0000259" key="3">
    <source>
        <dbReference type="PROSITE" id="PS50142"/>
    </source>
</evidence>
<feature type="domain" description="RNase III" evidence="3">
    <location>
        <begin position="1051"/>
        <end position="1156"/>
    </location>
</feature>
<evidence type="ECO:0000313" key="5">
    <source>
        <dbReference type="Proteomes" id="UP001530293"/>
    </source>
</evidence>
<feature type="compositionally biased region" description="Basic and acidic residues" evidence="2">
    <location>
        <begin position="46"/>
        <end position="56"/>
    </location>
</feature>
<dbReference type="Proteomes" id="UP001530293">
    <property type="component" value="Unassembled WGS sequence"/>
</dbReference>
<feature type="compositionally biased region" description="Basic and acidic residues" evidence="2">
    <location>
        <begin position="169"/>
        <end position="181"/>
    </location>
</feature>
<dbReference type="InterPro" id="IPR036389">
    <property type="entry name" value="RNase_III_sf"/>
</dbReference>
<proteinExistence type="predicted"/>
<dbReference type="EMBL" id="JALLBG020000216">
    <property type="protein sequence ID" value="KAL3758875.1"/>
    <property type="molecule type" value="Genomic_DNA"/>
</dbReference>
<reference evidence="4 5" key="1">
    <citation type="submission" date="2024-10" db="EMBL/GenBank/DDBJ databases">
        <title>Updated reference genomes for cyclostephanoid diatoms.</title>
        <authorList>
            <person name="Roberts W.R."/>
            <person name="Alverson A.J."/>
        </authorList>
    </citation>
    <scope>NUCLEOTIDE SEQUENCE [LARGE SCALE GENOMIC DNA]</scope>
    <source>
        <strain evidence="4 5">AJA232-27</strain>
    </source>
</reference>
<name>A0ABD3M4B8_9STRA</name>